<dbReference type="PANTHER" id="PTHR37691">
    <property type="entry name" value="BLR3518 PROTEIN"/>
    <property type="match status" value="1"/>
</dbReference>
<dbReference type="PANTHER" id="PTHR37691:SF1">
    <property type="entry name" value="BLR3518 PROTEIN"/>
    <property type="match status" value="1"/>
</dbReference>
<dbReference type="SUPFAM" id="SSF75169">
    <property type="entry name" value="DsrEFH-like"/>
    <property type="match status" value="1"/>
</dbReference>
<dbReference type="Proteomes" id="UP000589292">
    <property type="component" value="Unassembled WGS sequence"/>
</dbReference>
<dbReference type="AlphaFoldDB" id="A0A7V8RC36"/>
<evidence type="ECO:0000313" key="1">
    <source>
        <dbReference type="EMBL" id="MBA1373720.1"/>
    </source>
</evidence>
<dbReference type="Gene3D" id="3.40.1260.10">
    <property type="entry name" value="DsrEFH-like"/>
    <property type="match status" value="1"/>
</dbReference>
<name>A0A7V8RC36_9SPHN</name>
<organism evidence="1 2">
    <name type="scientific">Sphingomonas ursincola</name>
    <dbReference type="NCBI Taxonomy" id="56361"/>
    <lineage>
        <taxon>Bacteria</taxon>
        <taxon>Pseudomonadati</taxon>
        <taxon>Pseudomonadota</taxon>
        <taxon>Alphaproteobacteria</taxon>
        <taxon>Sphingomonadales</taxon>
        <taxon>Sphingomonadaceae</taxon>
        <taxon>Sphingomonas</taxon>
    </lineage>
</organism>
<comment type="caution">
    <text evidence="1">The sequence shown here is derived from an EMBL/GenBank/DDBJ whole genome shotgun (WGS) entry which is preliminary data.</text>
</comment>
<protein>
    <recommendedName>
        <fullName evidence="3">DsrE/DsrF-like family protein</fullName>
    </recommendedName>
</protein>
<dbReference type="InterPro" id="IPR003787">
    <property type="entry name" value="Sulphur_relay_DsrE/F-like"/>
</dbReference>
<dbReference type="InterPro" id="IPR027396">
    <property type="entry name" value="DsrEFH-like"/>
</dbReference>
<sequence>MRPGFHAGTAIPEFGPVASAEGHMPIPAEATFSIAFDVSEAGKPGSLNRTIESAARFINMHVEAGVPREAIRIAVVAHGQASFDLTNAATYAAKHDGAANANLAAIAALLQHDVQFILCGQSAAALGIKLEQLAPGVKLALSAMTAHAQLQQQGYTLNPF</sequence>
<gene>
    <name evidence="1" type="ORF">FG486_05170</name>
</gene>
<proteinExistence type="predicted"/>
<accession>A0A7V8RC36</accession>
<dbReference type="Pfam" id="PF02635">
    <property type="entry name" value="DsrE"/>
    <property type="match status" value="1"/>
</dbReference>
<evidence type="ECO:0008006" key="3">
    <source>
        <dbReference type="Google" id="ProtNLM"/>
    </source>
</evidence>
<dbReference type="EMBL" id="VDES01000001">
    <property type="protein sequence ID" value="MBA1373720.1"/>
    <property type="molecule type" value="Genomic_DNA"/>
</dbReference>
<evidence type="ECO:0000313" key="2">
    <source>
        <dbReference type="Proteomes" id="UP000589292"/>
    </source>
</evidence>
<reference evidence="1 2" key="1">
    <citation type="journal article" date="1994" name="Int. J. Syst. Bacteriol.">
        <title>Phylogenetic positions of novel aerobic, bacteriochlorophyll a-containing bacteria and description of Roseococcus thiosulfatophilus gen. nov., sp. nov., Erythromicrobium ramosum gen. nov., sp. nov., and Erythrobacter litoralis sp. nov.</title>
        <authorList>
            <person name="Yurkov V."/>
            <person name="Stackebrandt E."/>
            <person name="Holmes A."/>
            <person name="Fuerst J.A."/>
            <person name="Hugenholtz P."/>
            <person name="Golecki J."/>
            <person name="Gad'on N."/>
            <person name="Gorlenko V.M."/>
            <person name="Kompantseva E.I."/>
            <person name="Drews G."/>
        </authorList>
    </citation>
    <scope>NUCLEOTIDE SEQUENCE [LARGE SCALE GENOMIC DNA]</scope>
    <source>
        <strain evidence="1 2">KR-99</strain>
    </source>
</reference>
<keyword evidence="2" id="KW-1185">Reference proteome</keyword>